<dbReference type="GO" id="GO:0060070">
    <property type="term" value="P:canonical Wnt signaling pathway"/>
    <property type="evidence" value="ECO:0007669"/>
    <property type="project" value="TreeGrafter"/>
</dbReference>
<dbReference type="GO" id="GO:0005886">
    <property type="term" value="C:plasma membrane"/>
    <property type="evidence" value="ECO:0007669"/>
    <property type="project" value="TreeGrafter"/>
</dbReference>
<proteinExistence type="predicted"/>
<sequence length="757" mass="84749">MTIYYNSNGSDKLKDDNTCAKVRRDKQIKTDKNGQEFRPSKRLSFSGQQDVRQRKYKASYDVTPSPTDSENGNYYRNLAFSASSQDNVPANRTSTLKLNFDEDNINPANDDVFVISHADSAVYSEKSKAKRVESARTSPTDENPPSHLKIRKICLIIMCIVIILGLIAGITVIVVFYFLNLDQTPETTTQSSVSTTQSNIVLDSSVKLKNDWSNQLYNSSSDFYKTLSKNYTQEIDNLMQNSNVSHYYLGVRVLDFSPGSIFVHSEISFRPDVYSETLFFDVFDLSNGIEDIIRLESSLGKTSLLIDTRQIYVSGKCISLDFNVCSSFYNATSFPNFYKHKTYADAVTYFQNDLQPVIDSGCSSLTSLFLCGLNFPSCNKARQLLPCRSVCQQYNTECSASIDCSQFEDSTDRNICLKQTTAMTTEATTTTMTTEAATTEQTTTEPISTTPKALCEDVQAVQCQGVGINQTTFPNHFDQNSQFDALLVFNNFINDTCSENATLFYCAAFFPRCDEGALEKPCKDLCLEKCEAVQANVCHPVGLTKTTFPNFYSQNSQDEALKTFNSYINDTCSANATLFYCSSFFPRCDQGHKKNPCKSLCLAALKECGSDVRLASQESCNSGFYPEQDCVEPLSSPIPTQVSTTASTTTQTTDLCEKVAYKECQQFSNSTIFPGMWSSTNHTMAVQVMAAYQFIVDMQCSSHTLKFFCSGAFHHCDKGVKKLPCRSLCEVVEKDCQFKIYLIVFPWIQKHSCQIVH</sequence>
<dbReference type="OrthoDB" id="10061449at2759"/>
<dbReference type="CDD" id="cd07066">
    <property type="entry name" value="CRD_FZ"/>
    <property type="match status" value="4"/>
</dbReference>
<dbReference type="GO" id="GO:0042813">
    <property type="term" value="F:Wnt receptor activity"/>
    <property type="evidence" value="ECO:0007669"/>
    <property type="project" value="TreeGrafter"/>
</dbReference>
<keyword evidence="2 3" id="KW-1015">Disulfide bond</keyword>
<keyword evidence="9" id="KW-1185">Reference proteome</keyword>
<feature type="region of interest" description="Disordered" evidence="4">
    <location>
        <begin position="126"/>
        <end position="145"/>
    </location>
</feature>
<dbReference type="GO" id="GO:0017147">
    <property type="term" value="F:Wnt-protein binding"/>
    <property type="evidence" value="ECO:0007669"/>
    <property type="project" value="TreeGrafter"/>
</dbReference>
<name>A0A8S3TK93_MYTED</name>
<evidence type="ECO:0008006" key="10">
    <source>
        <dbReference type="Google" id="ProtNLM"/>
    </source>
</evidence>
<dbReference type="SUPFAM" id="SSF63501">
    <property type="entry name" value="Frizzled cysteine-rich domain"/>
    <property type="match status" value="4"/>
</dbReference>
<dbReference type="Pfam" id="PF01390">
    <property type="entry name" value="SEA"/>
    <property type="match status" value="1"/>
</dbReference>
<dbReference type="GO" id="GO:0035567">
    <property type="term" value="P:non-canonical Wnt signaling pathway"/>
    <property type="evidence" value="ECO:0007669"/>
    <property type="project" value="TreeGrafter"/>
</dbReference>
<evidence type="ECO:0000259" key="7">
    <source>
        <dbReference type="PROSITE" id="PS50038"/>
    </source>
</evidence>
<dbReference type="InterPro" id="IPR015526">
    <property type="entry name" value="Frizzled/SFRP"/>
</dbReference>
<dbReference type="Gene3D" id="3.30.70.960">
    <property type="entry name" value="SEA domain"/>
    <property type="match status" value="1"/>
</dbReference>
<dbReference type="PANTHER" id="PTHR11309">
    <property type="entry name" value="FRIZZLED"/>
    <property type="match status" value="1"/>
</dbReference>
<feature type="compositionally biased region" description="Basic and acidic residues" evidence="4">
    <location>
        <begin position="25"/>
        <end position="39"/>
    </location>
</feature>
<keyword evidence="1" id="KW-0217">Developmental protein</keyword>
<evidence type="ECO:0000313" key="8">
    <source>
        <dbReference type="EMBL" id="CAG2234010.1"/>
    </source>
</evidence>
<dbReference type="Gene3D" id="1.10.2000.10">
    <property type="entry name" value="Frizzled cysteine-rich domain"/>
    <property type="match status" value="4"/>
</dbReference>
<feature type="domain" description="FZ" evidence="7">
    <location>
        <begin position="651"/>
        <end position="757"/>
    </location>
</feature>
<keyword evidence="5" id="KW-1133">Transmembrane helix</keyword>
<evidence type="ECO:0000256" key="5">
    <source>
        <dbReference type="SAM" id="Phobius"/>
    </source>
</evidence>
<evidence type="ECO:0000256" key="4">
    <source>
        <dbReference type="SAM" id="MobiDB-lite"/>
    </source>
</evidence>
<accession>A0A8S3TK93</accession>
<evidence type="ECO:0000256" key="2">
    <source>
        <dbReference type="ARBA" id="ARBA00023157"/>
    </source>
</evidence>
<comment type="caution">
    <text evidence="3">Lacks conserved residue(s) required for the propagation of feature annotation.</text>
</comment>
<keyword evidence="5" id="KW-0812">Transmembrane</keyword>
<protein>
    <recommendedName>
        <fullName evidence="10">FZ domain-containing protein</fullName>
    </recommendedName>
</protein>
<evidence type="ECO:0000259" key="6">
    <source>
        <dbReference type="PROSITE" id="PS50024"/>
    </source>
</evidence>
<feature type="domain" description="FZ" evidence="7">
    <location>
        <begin position="312"/>
        <end position="416"/>
    </location>
</feature>
<evidence type="ECO:0000256" key="1">
    <source>
        <dbReference type="ARBA" id="ARBA00022473"/>
    </source>
</evidence>
<dbReference type="InterPro" id="IPR036790">
    <property type="entry name" value="Frizzled_dom_sf"/>
</dbReference>
<dbReference type="PROSITE" id="PS50038">
    <property type="entry name" value="FZ"/>
    <property type="match status" value="4"/>
</dbReference>
<feature type="disulfide bond" evidence="3">
    <location>
        <begin position="317"/>
        <end position="378"/>
    </location>
</feature>
<keyword evidence="5" id="KW-0472">Membrane</keyword>
<gene>
    <name evidence="8" type="ORF">MEDL_46643</name>
</gene>
<dbReference type="SMART" id="SM00063">
    <property type="entry name" value="FRI"/>
    <property type="match status" value="2"/>
</dbReference>
<feature type="domain" description="FZ" evidence="7">
    <location>
        <begin position="529"/>
        <end position="633"/>
    </location>
</feature>
<feature type="region of interest" description="Disordered" evidence="4">
    <location>
        <begin position="23"/>
        <end position="73"/>
    </location>
</feature>
<reference evidence="8" key="1">
    <citation type="submission" date="2021-03" db="EMBL/GenBank/DDBJ databases">
        <authorList>
            <person name="Bekaert M."/>
        </authorList>
    </citation>
    <scope>NUCLEOTIDE SEQUENCE</scope>
</reference>
<dbReference type="EMBL" id="CAJPWZ010002222">
    <property type="protein sequence ID" value="CAG2234010.1"/>
    <property type="molecule type" value="Genomic_DNA"/>
</dbReference>
<dbReference type="InterPro" id="IPR000082">
    <property type="entry name" value="SEA_dom"/>
</dbReference>
<dbReference type="InterPro" id="IPR020067">
    <property type="entry name" value="Frizzled_dom"/>
</dbReference>
<feature type="domain" description="FZ" evidence="7">
    <location>
        <begin position="450"/>
        <end position="526"/>
    </location>
</feature>
<dbReference type="AlphaFoldDB" id="A0A8S3TK93"/>
<feature type="transmembrane region" description="Helical" evidence="5">
    <location>
        <begin position="153"/>
        <end position="179"/>
    </location>
</feature>
<dbReference type="Proteomes" id="UP000683360">
    <property type="component" value="Unassembled WGS sequence"/>
</dbReference>
<organism evidence="8 9">
    <name type="scientific">Mytilus edulis</name>
    <name type="common">Blue mussel</name>
    <dbReference type="NCBI Taxonomy" id="6550"/>
    <lineage>
        <taxon>Eukaryota</taxon>
        <taxon>Metazoa</taxon>
        <taxon>Spiralia</taxon>
        <taxon>Lophotrochozoa</taxon>
        <taxon>Mollusca</taxon>
        <taxon>Bivalvia</taxon>
        <taxon>Autobranchia</taxon>
        <taxon>Pteriomorphia</taxon>
        <taxon>Mytilida</taxon>
        <taxon>Mytiloidea</taxon>
        <taxon>Mytilidae</taxon>
        <taxon>Mytilinae</taxon>
        <taxon>Mytilus</taxon>
    </lineage>
</organism>
<dbReference type="SUPFAM" id="SSF82671">
    <property type="entry name" value="SEA domain"/>
    <property type="match status" value="1"/>
</dbReference>
<feature type="disulfide bond" evidence="3">
    <location>
        <begin position="325"/>
        <end position="371"/>
    </location>
</feature>
<evidence type="ECO:0000256" key="3">
    <source>
        <dbReference type="PROSITE-ProRule" id="PRU00090"/>
    </source>
</evidence>
<feature type="domain" description="SEA" evidence="6">
    <location>
        <begin position="192"/>
        <end position="316"/>
    </location>
</feature>
<dbReference type="Pfam" id="PF01392">
    <property type="entry name" value="Fz"/>
    <property type="match status" value="4"/>
</dbReference>
<dbReference type="InterPro" id="IPR036364">
    <property type="entry name" value="SEA_dom_sf"/>
</dbReference>
<dbReference type="PROSITE" id="PS50024">
    <property type="entry name" value="SEA"/>
    <property type="match status" value="1"/>
</dbReference>
<feature type="compositionally biased region" description="Polar residues" evidence="4">
    <location>
        <begin position="62"/>
        <end position="73"/>
    </location>
</feature>
<comment type="caution">
    <text evidence="8">The sequence shown here is derived from an EMBL/GenBank/DDBJ whole genome shotgun (WGS) entry which is preliminary data.</text>
</comment>
<feature type="disulfide bond" evidence="3">
    <location>
        <begin position="729"/>
        <end position="753"/>
    </location>
</feature>
<evidence type="ECO:0000313" key="9">
    <source>
        <dbReference type="Proteomes" id="UP000683360"/>
    </source>
</evidence>